<dbReference type="VEuPathDB" id="VectorBase:CPIJ016893"/>
<reference evidence="2" key="1">
    <citation type="submission" date="2007-03" db="EMBL/GenBank/DDBJ databases">
        <title>Annotation of Culex pipiens quinquefasciatus.</title>
        <authorList>
            <consortium name="The Broad Institute Genome Sequencing Platform"/>
            <person name="Atkinson P.W."/>
            <person name="Hemingway J."/>
            <person name="Christensen B.M."/>
            <person name="Higgs S."/>
            <person name="Kodira C."/>
            <person name="Hannick L."/>
            <person name="Megy K."/>
            <person name="O'Leary S."/>
            <person name="Pearson M."/>
            <person name="Haas B.J."/>
            <person name="Mauceli E."/>
            <person name="Wortman J.R."/>
            <person name="Lee N.H."/>
            <person name="Guigo R."/>
            <person name="Stanke M."/>
            <person name="Alvarado L."/>
            <person name="Amedeo P."/>
            <person name="Antoine C.H."/>
            <person name="Arensburger P."/>
            <person name="Bidwell S.L."/>
            <person name="Crawford M."/>
            <person name="Camaro F."/>
            <person name="Devon K."/>
            <person name="Engels R."/>
            <person name="Hammond M."/>
            <person name="Howarth C."/>
            <person name="Koehrsen M."/>
            <person name="Lawson D."/>
            <person name="Montgomery P."/>
            <person name="Nene V."/>
            <person name="Nusbaum C."/>
            <person name="Puiu D."/>
            <person name="Romero-Severson J."/>
            <person name="Severson D.W."/>
            <person name="Shumway M."/>
            <person name="Sisk P."/>
            <person name="Stolte C."/>
            <person name="Zeng Q."/>
            <person name="Eisenstadt E."/>
            <person name="Fraser-Liggett C."/>
            <person name="Strausberg R."/>
            <person name="Galagan J."/>
            <person name="Birren B."/>
            <person name="Collins F.H."/>
        </authorList>
    </citation>
    <scope>NUCLEOTIDE SEQUENCE [LARGE SCALE GENOMIC DNA]</scope>
    <source>
        <strain evidence="2">JHB</strain>
    </source>
</reference>
<dbReference type="Proteomes" id="UP000002320">
    <property type="component" value="Unassembled WGS sequence"/>
</dbReference>
<reference evidence="3" key="2">
    <citation type="submission" date="2021-02" db="UniProtKB">
        <authorList>
            <consortium name="EnsemblMetazoa"/>
        </authorList>
    </citation>
    <scope>IDENTIFICATION</scope>
    <source>
        <strain evidence="3">JHB</strain>
    </source>
</reference>
<proteinExistence type="predicted"/>
<gene>
    <name evidence="3" type="primary">6050404</name>
    <name evidence="2" type="ORF">CpipJ_CPIJ016893</name>
</gene>
<feature type="region of interest" description="Disordered" evidence="1">
    <location>
        <begin position="66"/>
        <end position="86"/>
    </location>
</feature>
<dbReference type="EMBL" id="DS232639">
    <property type="protein sequence ID" value="EDS44309.1"/>
    <property type="molecule type" value="Genomic_DNA"/>
</dbReference>
<evidence type="ECO:0000256" key="1">
    <source>
        <dbReference type="SAM" id="MobiDB-lite"/>
    </source>
</evidence>
<dbReference type="KEGG" id="cqu:CpipJ_CPIJ016893"/>
<sequence length="86" mass="9190">MTVRLCVSVPIPVQVSMRGGRTRAVVNPIQGKKLQIYSTEELLADVAQNSNLDRCQALESIVAGPARSGSAVENRPGRNRLSTGSI</sequence>
<dbReference type="EnsemblMetazoa" id="CPIJ016893-RA">
    <property type="protein sequence ID" value="CPIJ016893-PA"/>
    <property type="gene ID" value="CPIJ016893"/>
</dbReference>
<evidence type="ECO:0000313" key="3">
    <source>
        <dbReference type="EnsemblMetazoa" id="CPIJ016893-PA"/>
    </source>
</evidence>
<dbReference type="HOGENOM" id="CLU_2500121_0_0_1"/>
<dbReference type="AlphaFoldDB" id="B0XBJ7"/>
<organism>
    <name type="scientific">Culex quinquefasciatus</name>
    <name type="common">Southern house mosquito</name>
    <name type="synonym">Culex pungens</name>
    <dbReference type="NCBI Taxonomy" id="7176"/>
    <lineage>
        <taxon>Eukaryota</taxon>
        <taxon>Metazoa</taxon>
        <taxon>Ecdysozoa</taxon>
        <taxon>Arthropoda</taxon>
        <taxon>Hexapoda</taxon>
        <taxon>Insecta</taxon>
        <taxon>Pterygota</taxon>
        <taxon>Neoptera</taxon>
        <taxon>Endopterygota</taxon>
        <taxon>Diptera</taxon>
        <taxon>Nematocera</taxon>
        <taxon>Culicoidea</taxon>
        <taxon>Culicidae</taxon>
        <taxon>Culicinae</taxon>
        <taxon>Culicini</taxon>
        <taxon>Culex</taxon>
        <taxon>Culex</taxon>
    </lineage>
</organism>
<dbReference type="InParanoid" id="B0XBJ7"/>
<protein>
    <submittedName>
        <fullName evidence="2 3">Uncharacterized protein</fullName>
    </submittedName>
</protein>
<evidence type="ECO:0000313" key="4">
    <source>
        <dbReference type="Proteomes" id="UP000002320"/>
    </source>
</evidence>
<keyword evidence="4" id="KW-1185">Reference proteome</keyword>
<evidence type="ECO:0000313" key="2">
    <source>
        <dbReference type="EMBL" id="EDS44309.1"/>
    </source>
</evidence>
<accession>B0XBJ7</accession>
<name>B0XBJ7_CULQU</name>